<dbReference type="Proteomes" id="UP001187192">
    <property type="component" value="Unassembled WGS sequence"/>
</dbReference>
<keyword evidence="6" id="KW-0442">Lipid degradation</keyword>
<protein>
    <recommendedName>
        <fullName evidence="10">GDSL esterase/lipase</fullName>
    </recommendedName>
</protein>
<dbReference type="Gene3D" id="3.40.50.1110">
    <property type="entry name" value="SGNH hydrolase"/>
    <property type="match status" value="1"/>
</dbReference>
<comment type="caution">
    <text evidence="8">The sequence shown here is derived from an EMBL/GenBank/DDBJ whole genome shotgun (WGS) entry which is preliminary data.</text>
</comment>
<keyword evidence="4" id="KW-0732">Signal</keyword>
<dbReference type="PANTHER" id="PTHR45650">
    <property type="entry name" value="GDSL-LIKE LIPASE/ACYLHYDROLASE-RELATED"/>
    <property type="match status" value="1"/>
</dbReference>
<evidence type="ECO:0000256" key="1">
    <source>
        <dbReference type="ARBA" id="ARBA00004613"/>
    </source>
</evidence>
<comment type="subcellular location">
    <subcellularLocation>
        <location evidence="1">Secreted</location>
    </subcellularLocation>
</comment>
<dbReference type="GO" id="GO:0005576">
    <property type="term" value="C:extracellular region"/>
    <property type="evidence" value="ECO:0007669"/>
    <property type="project" value="UniProtKB-SubCell"/>
</dbReference>
<reference evidence="8" key="1">
    <citation type="submission" date="2023-07" db="EMBL/GenBank/DDBJ databases">
        <title>draft genome sequence of fig (Ficus carica).</title>
        <authorList>
            <person name="Takahashi T."/>
            <person name="Nishimura K."/>
        </authorList>
    </citation>
    <scope>NUCLEOTIDE SEQUENCE</scope>
</reference>
<sequence length="104" mass="10988">MFVFGSSLVDNGNNNFLGNSLAKANYLPYGVDFPLGPSGRFTNGKNVVDLLGEKLRLPSFLPAFADPLTKGSRIVHGVNYASGASGILDNTGSIASFDYNKNAD</sequence>
<keyword evidence="3" id="KW-0964">Secreted</keyword>
<name>A0AA88AF26_FICCA</name>
<evidence type="ECO:0000256" key="5">
    <source>
        <dbReference type="ARBA" id="ARBA00022801"/>
    </source>
</evidence>
<keyword evidence="9" id="KW-1185">Reference proteome</keyword>
<dbReference type="GO" id="GO:0016788">
    <property type="term" value="F:hydrolase activity, acting on ester bonds"/>
    <property type="evidence" value="ECO:0007669"/>
    <property type="project" value="InterPro"/>
</dbReference>
<dbReference type="GO" id="GO:0016042">
    <property type="term" value="P:lipid catabolic process"/>
    <property type="evidence" value="ECO:0007669"/>
    <property type="project" value="UniProtKB-KW"/>
</dbReference>
<keyword evidence="7" id="KW-0443">Lipid metabolism</keyword>
<proteinExistence type="inferred from homology"/>
<dbReference type="EMBL" id="BTGU01000039">
    <property type="protein sequence ID" value="GMN51917.1"/>
    <property type="molecule type" value="Genomic_DNA"/>
</dbReference>
<accession>A0AA88AF26</accession>
<evidence type="ECO:0000256" key="2">
    <source>
        <dbReference type="ARBA" id="ARBA00008668"/>
    </source>
</evidence>
<organism evidence="8 9">
    <name type="scientific">Ficus carica</name>
    <name type="common">Common fig</name>
    <dbReference type="NCBI Taxonomy" id="3494"/>
    <lineage>
        <taxon>Eukaryota</taxon>
        <taxon>Viridiplantae</taxon>
        <taxon>Streptophyta</taxon>
        <taxon>Embryophyta</taxon>
        <taxon>Tracheophyta</taxon>
        <taxon>Spermatophyta</taxon>
        <taxon>Magnoliopsida</taxon>
        <taxon>eudicotyledons</taxon>
        <taxon>Gunneridae</taxon>
        <taxon>Pentapetalae</taxon>
        <taxon>rosids</taxon>
        <taxon>fabids</taxon>
        <taxon>Rosales</taxon>
        <taxon>Moraceae</taxon>
        <taxon>Ficeae</taxon>
        <taxon>Ficus</taxon>
    </lineage>
</organism>
<dbReference type="InterPro" id="IPR001087">
    <property type="entry name" value="GDSL"/>
</dbReference>
<evidence type="ECO:0000313" key="8">
    <source>
        <dbReference type="EMBL" id="GMN51917.1"/>
    </source>
</evidence>
<dbReference type="InterPro" id="IPR051238">
    <property type="entry name" value="GDSL_esterase/lipase"/>
</dbReference>
<comment type="similarity">
    <text evidence="2">Belongs to the 'GDSL' lipolytic enzyme family.</text>
</comment>
<evidence type="ECO:0000256" key="3">
    <source>
        <dbReference type="ARBA" id="ARBA00022525"/>
    </source>
</evidence>
<evidence type="ECO:0000256" key="4">
    <source>
        <dbReference type="ARBA" id="ARBA00022729"/>
    </source>
</evidence>
<dbReference type="InterPro" id="IPR036514">
    <property type="entry name" value="SGNH_hydro_sf"/>
</dbReference>
<dbReference type="AlphaFoldDB" id="A0AA88AF26"/>
<dbReference type="PANTHER" id="PTHR45650:SF2">
    <property type="entry name" value="OS06G0560700 PROTEIN"/>
    <property type="match status" value="1"/>
</dbReference>
<evidence type="ECO:0000256" key="6">
    <source>
        <dbReference type="ARBA" id="ARBA00022963"/>
    </source>
</evidence>
<gene>
    <name evidence="8" type="ORF">TIFTF001_021063</name>
</gene>
<evidence type="ECO:0008006" key="10">
    <source>
        <dbReference type="Google" id="ProtNLM"/>
    </source>
</evidence>
<keyword evidence="5" id="KW-0378">Hydrolase</keyword>
<dbReference type="Pfam" id="PF00657">
    <property type="entry name" value="Lipase_GDSL"/>
    <property type="match status" value="1"/>
</dbReference>
<evidence type="ECO:0000313" key="9">
    <source>
        <dbReference type="Proteomes" id="UP001187192"/>
    </source>
</evidence>
<evidence type="ECO:0000256" key="7">
    <source>
        <dbReference type="ARBA" id="ARBA00023098"/>
    </source>
</evidence>